<evidence type="ECO:0000256" key="7">
    <source>
        <dbReference type="ARBA" id="ARBA00022679"/>
    </source>
</evidence>
<evidence type="ECO:0000259" key="16">
    <source>
        <dbReference type="Pfam" id="PF24948"/>
    </source>
</evidence>
<gene>
    <name evidence="17" type="ORF">LVIROSA_LOCUS2834</name>
</gene>
<feature type="transmembrane region" description="Helical" evidence="14">
    <location>
        <begin position="292"/>
        <end position="313"/>
    </location>
</feature>
<dbReference type="GO" id="GO:0006629">
    <property type="term" value="P:lipid metabolic process"/>
    <property type="evidence" value="ECO:0007669"/>
    <property type="project" value="UniProtKB-KW"/>
</dbReference>
<dbReference type="PANTHER" id="PTHR12242:SF47">
    <property type="entry name" value="TRANSMEMBRANE PROTEIN"/>
    <property type="match status" value="1"/>
</dbReference>
<comment type="subunit">
    <text evidence="3">Heterooctamer of 4 alpha and 4 beta chains.</text>
</comment>
<dbReference type="Gene3D" id="3.40.50.261">
    <property type="entry name" value="Succinyl-CoA synthetase domains"/>
    <property type="match status" value="1"/>
</dbReference>
<evidence type="ECO:0000256" key="12">
    <source>
        <dbReference type="ARBA" id="ARBA00047593"/>
    </source>
</evidence>
<dbReference type="SUPFAM" id="SSF56059">
    <property type="entry name" value="Glutathione synthetase ATP-binding domain-like"/>
    <property type="match status" value="1"/>
</dbReference>
<feature type="domain" description="ATP-citrate synthase ATP-grasp" evidence="16">
    <location>
        <begin position="357"/>
        <end position="585"/>
    </location>
</feature>
<comment type="similarity">
    <text evidence="2">Belongs to the succinate/malate CoA ligase beta subunit family.</text>
</comment>
<keyword evidence="18" id="KW-1185">Reference proteome</keyword>
<organism evidence="17 18">
    <name type="scientific">Lactuca virosa</name>
    <dbReference type="NCBI Taxonomy" id="75947"/>
    <lineage>
        <taxon>Eukaryota</taxon>
        <taxon>Viridiplantae</taxon>
        <taxon>Streptophyta</taxon>
        <taxon>Embryophyta</taxon>
        <taxon>Tracheophyta</taxon>
        <taxon>Spermatophyta</taxon>
        <taxon>Magnoliopsida</taxon>
        <taxon>eudicotyledons</taxon>
        <taxon>Gunneridae</taxon>
        <taxon>Pentapetalae</taxon>
        <taxon>asterids</taxon>
        <taxon>campanulids</taxon>
        <taxon>Asterales</taxon>
        <taxon>Asteraceae</taxon>
        <taxon>Cichorioideae</taxon>
        <taxon>Cichorieae</taxon>
        <taxon>Lactucinae</taxon>
        <taxon>Lactuca</taxon>
    </lineage>
</organism>
<evidence type="ECO:0000256" key="9">
    <source>
        <dbReference type="ARBA" id="ARBA00022840"/>
    </source>
</evidence>
<keyword evidence="6" id="KW-0444">Lipid biosynthesis</keyword>
<feature type="transmembrane region" description="Helical" evidence="14">
    <location>
        <begin position="104"/>
        <end position="122"/>
    </location>
</feature>
<dbReference type="Gene3D" id="3.30.470.110">
    <property type="match status" value="1"/>
</dbReference>
<dbReference type="InterPro" id="IPR032263">
    <property type="entry name" value="Citrate-bd"/>
</dbReference>
<keyword evidence="11" id="KW-0012">Acyltransferase</keyword>
<dbReference type="GO" id="GO:0005524">
    <property type="term" value="F:ATP binding"/>
    <property type="evidence" value="ECO:0007669"/>
    <property type="project" value="UniProtKB-KW"/>
</dbReference>
<dbReference type="InterPro" id="IPR056749">
    <property type="entry name" value="Citrate_synth_N"/>
</dbReference>
<feature type="transmembrane region" description="Helical" evidence="14">
    <location>
        <begin position="76"/>
        <end position="98"/>
    </location>
</feature>
<evidence type="ECO:0000256" key="5">
    <source>
        <dbReference type="ARBA" id="ARBA00022490"/>
    </source>
</evidence>
<dbReference type="GO" id="GO:0005829">
    <property type="term" value="C:cytosol"/>
    <property type="evidence" value="ECO:0007669"/>
    <property type="project" value="UniProtKB-SubCell"/>
</dbReference>
<dbReference type="FunFam" id="3.30.470.110:FF:000002">
    <property type="entry name" value="ATP-citrate synthase alpha chain protein"/>
    <property type="match status" value="1"/>
</dbReference>
<evidence type="ECO:0000256" key="14">
    <source>
        <dbReference type="SAM" id="Phobius"/>
    </source>
</evidence>
<dbReference type="SUPFAM" id="SSF52210">
    <property type="entry name" value="Succinyl-CoA synthetase domains"/>
    <property type="match status" value="1"/>
</dbReference>
<comment type="caution">
    <text evidence="17">The sequence shown here is derived from an EMBL/GenBank/DDBJ whole genome shotgun (WGS) entry which is preliminary data.</text>
</comment>
<keyword evidence="9" id="KW-0067">ATP-binding</keyword>
<dbReference type="AlphaFoldDB" id="A0AAU9LHA7"/>
<feature type="transmembrane region" description="Helical" evidence="14">
    <location>
        <begin position="255"/>
        <end position="280"/>
    </location>
</feature>
<keyword evidence="7" id="KW-0808">Transferase</keyword>
<evidence type="ECO:0000259" key="15">
    <source>
        <dbReference type="Pfam" id="PF16114"/>
    </source>
</evidence>
<comment type="subcellular location">
    <subcellularLocation>
        <location evidence="1">Cytoplasm</location>
        <location evidence="1">Cytosol</location>
    </subcellularLocation>
</comment>
<dbReference type="GO" id="GO:0003878">
    <property type="term" value="F:ATP citrate synthase activity"/>
    <property type="evidence" value="ECO:0007669"/>
    <property type="project" value="UniProtKB-EC"/>
</dbReference>
<keyword evidence="14" id="KW-0812">Transmembrane</keyword>
<name>A0AAU9LHA7_9ASTR</name>
<dbReference type="Proteomes" id="UP001157418">
    <property type="component" value="Unassembled WGS sequence"/>
</dbReference>
<comment type="function">
    <text evidence="13">ATP citrate-lyase is the primary enzyme responsible for the synthesis of cytosolic acetyl-CoA, used for the elongation of fatty acids and biosynthesis of isoprenoids, flavonoids and malonated derivatives. May supply substrate to the cytosolic acetyl-CoA carboxylase, which generates the malonyl-CoA used for the synthesis of a multitude of compounds, including very long chain fatty acids and flavonoids. Required for normal growth and development and elongation of C18 fatty acids to C20 to C24 fatty acids in seeds. In contrast to all known animal ACL enzymes having a homomeric structure, plant ACLs are composed of alpha and beta chains.</text>
</comment>
<dbReference type="GO" id="GO:0006085">
    <property type="term" value="P:acetyl-CoA biosynthetic process"/>
    <property type="evidence" value="ECO:0007669"/>
    <property type="project" value="UniProtKB-ARBA"/>
</dbReference>
<dbReference type="FunFam" id="3.40.50.261:FF:000008">
    <property type="entry name" value="ATP-citrate synthase alpha chain protein"/>
    <property type="match status" value="1"/>
</dbReference>
<keyword evidence="10" id="KW-0443">Lipid metabolism</keyword>
<evidence type="ECO:0000256" key="2">
    <source>
        <dbReference type="ARBA" id="ARBA00009182"/>
    </source>
</evidence>
<dbReference type="Pfam" id="PF16114">
    <property type="entry name" value="Citrate_bind"/>
    <property type="match status" value="1"/>
</dbReference>
<accession>A0AAU9LHA7</accession>
<evidence type="ECO:0000256" key="3">
    <source>
        <dbReference type="ARBA" id="ARBA00011412"/>
    </source>
</evidence>
<keyword evidence="14" id="KW-0472">Membrane</keyword>
<reference evidence="17 18" key="1">
    <citation type="submission" date="2022-01" db="EMBL/GenBank/DDBJ databases">
        <authorList>
            <person name="Xiong W."/>
            <person name="Schranz E."/>
        </authorList>
    </citation>
    <scope>NUCLEOTIDE SEQUENCE [LARGE SCALE GENOMIC DNA]</scope>
</reference>
<feature type="transmembrane region" description="Helical" evidence="14">
    <location>
        <begin position="12"/>
        <end position="35"/>
    </location>
</feature>
<dbReference type="GO" id="GO:0016020">
    <property type="term" value="C:membrane"/>
    <property type="evidence" value="ECO:0007669"/>
    <property type="project" value="TreeGrafter"/>
</dbReference>
<feature type="transmembrane region" description="Helical" evidence="14">
    <location>
        <begin position="184"/>
        <end position="212"/>
    </location>
</feature>
<dbReference type="PANTHER" id="PTHR12242">
    <property type="entry name" value="OS02G0130600 PROTEIN-RELATED"/>
    <property type="match status" value="1"/>
</dbReference>
<keyword evidence="5" id="KW-0963">Cytoplasm</keyword>
<proteinExistence type="inferred from homology"/>
<dbReference type="EC" id="2.3.3.8" evidence="4"/>
<evidence type="ECO:0000256" key="6">
    <source>
        <dbReference type="ARBA" id="ARBA00022516"/>
    </source>
</evidence>
<keyword evidence="14" id="KW-1133">Transmembrane helix</keyword>
<keyword evidence="8" id="KW-0547">Nucleotide-binding</keyword>
<feature type="domain" description="ATP-citrate synthase citrate-binding" evidence="15">
    <location>
        <begin position="596"/>
        <end position="758"/>
    </location>
</feature>
<dbReference type="InterPro" id="IPR016102">
    <property type="entry name" value="Succinyl-CoA_synth-like"/>
</dbReference>
<comment type="catalytic activity">
    <reaction evidence="12">
        <text>oxaloacetate + acetyl-CoA + ADP + phosphate = citrate + ATP + CoA</text>
        <dbReference type="Rhea" id="RHEA:21160"/>
        <dbReference type="ChEBI" id="CHEBI:16452"/>
        <dbReference type="ChEBI" id="CHEBI:16947"/>
        <dbReference type="ChEBI" id="CHEBI:30616"/>
        <dbReference type="ChEBI" id="CHEBI:43474"/>
        <dbReference type="ChEBI" id="CHEBI:57287"/>
        <dbReference type="ChEBI" id="CHEBI:57288"/>
        <dbReference type="ChEBI" id="CHEBI:456216"/>
        <dbReference type="EC" id="2.3.3.8"/>
    </reaction>
</comment>
<evidence type="ECO:0000313" key="17">
    <source>
        <dbReference type="EMBL" id="CAH1414954.1"/>
    </source>
</evidence>
<evidence type="ECO:0000256" key="8">
    <source>
        <dbReference type="ARBA" id="ARBA00022741"/>
    </source>
</evidence>
<evidence type="ECO:0000256" key="13">
    <source>
        <dbReference type="ARBA" id="ARBA00053605"/>
    </source>
</evidence>
<protein>
    <recommendedName>
        <fullName evidence="4">ATP citrate synthase</fullName>
        <ecNumber evidence="4">2.3.3.8</ecNumber>
    </recommendedName>
</protein>
<evidence type="ECO:0000256" key="11">
    <source>
        <dbReference type="ARBA" id="ARBA00023315"/>
    </source>
</evidence>
<dbReference type="Pfam" id="PF24948">
    <property type="entry name" value="Citrate_synth_N"/>
    <property type="match status" value="1"/>
</dbReference>
<evidence type="ECO:0000313" key="18">
    <source>
        <dbReference type="Proteomes" id="UP001157418"/>
    </source>
</evidence>
<evidence type="ECO:0000256" key="10">
    <source>
        <dbReference type="ARBA" id="ARBA00023098"/>
    </source>
</evidence>
<dbReference type="EMBL" id="CAKMRJ010000001">
    <property type="protein sequence ID" value="CAH1414954.1"/>
    <property type="molecule type" value="Genomic_DNA"/>
</dbReference>
<evidence type="ECO:0000256" key="1">
    <source>
        <dbReference type="ARBA" id="ARBA00004514"/>
    </source>
</evidence>
<sequence length="759" mass="85598">MADDTTTLSYWLNWRFFLCALWVIIAMIAAAVLIIKYEVFNKRTSHRKEDEHDVEPIGILYEDETWKTSLKALHPVWLLVYRLIAFGVMLAVLIANLITAGPDVLFFYTQWTFTLVTLYFGLGSSLSIHGCYKYWNEVDDDNNNHVLDTERGTYIAPSEGLSSHRMPIIPTNHKETHDRKTAGIWGYFFQIVFQICAGAVGLTDSVFWFIIYPFLTPAGYTLTLLDVSMHSLNAILLIIDMILNRLRFPFFRLAYFGLWTCIFVIFQWIVHACVSMWWPYSFLDLSSPYAPIWYLGVGLIHLPAYGIFALLILKELVSRRCRISIIVSVALHLSTNNNNTHTLFYHLSPGFRTTEMARKKIREYDSKRLVKEHYKRISGSELPIKSAQVTESTDFNELVEREPWLSSSKLVVKPDMLFGKRGKSGLVALNLDLAQVAEFVKERLGKEVVMGGCQGPITTFIVEPFVPHNEEFYINIVSERLGCSISFSECGGIDIEENWDKVKTIFLPTGVSLNQEICAPLVATLPLEFKSVIEQFITHIYSLFIDLDFTFLEMNPFTLVDGKAYPLDMRGELDDTAAFKNFKKWGSIEFPMPFGRVMSATESFIHGLDEKTSASLKFTVLNPKGRIWTMVAGGGASVIYADTVGDLGYASELGNYAEYSGAPNEEEVLQYARVVIDCATADPDGQRRALVVGGGIANFTDVAATFNGIIRAMKEKVAKLKAANMHIYVRRGGPNYQRGLARMRALGAELGIPIEVYGA</sequence>
<evidence type="ECO:0000256" key="4">
    <source>
        <dbReference type="ARBA" id="ARBA00012639"/>
    </source>
</evidence>